<dbReference type="EMBL" id="QZBT01000216">
    <property type="protein sequence ID" value="THZ75004.1"/>
    <property type="molecule type" value="Genomic_DNA"/>
</dbReference>
<sequence>MWISSAEEQSKKVYDFDRESTDRRVDEISRPIAPLNRQQEFCSCRLERQTRQKMTATPSPSAIAATATVTVSPTIMRSNNMARPRVVALPSEMVAMVLSDVEHDRATLMSVMRSNKEMFEHAVRLYWVLVNPSNRLLDKLSSMTSLGRQQVYAQHIQRLHIDVAPLTILPPLHHIRFNKLRELIIIYKEAESSTQLPHAPAGCHIGISHLLNPSLEVLKLEDEPFTPGRYSTGDFLPHLAGRCPNLRTLSIRSEVMGASPRCLIRVIEGCKELRAHIAAHPRLFVFRTDKLITASDVGFALPDNGPSPFGRLRWICLETETEAAVLMVPLTPKLEIMELRLSGPGNIFAHLHNLEKLKQMTLFFTTDHILTEEDFNALIPHASLRELELSPLNTANLYASSVSVTALLRIFAALPKIRTLRLLAHNRWNVDLLVGLSRLLPRLERLEIAGTYDFSIMESLPTAIFPRLTYLCVTKVKDIGGPGTLHAPKLKGFVPIVGFFSRKVRREWWWMAQRLRS</sequence>
<gene>
    <name evidence="1" type="ORF">D6C84_09217</name>
</gene>
<proteinExistence type="predicted"/>
<evidence type="ECO:0000313" key="1">
    <source>
        <dbReference type="EMBL" id="THZ75004.1"/>
    </source>
</evidence>
<organism evidence="1 2">
    <name type="scientific">Aureobasidium pullulans</name>
    <name type="common">Black yeast</name>
    <name type="synonym">Pullularia pullulans</name>
    <dbReference type="NCBI Taxonomy" id="5580"/>
    <lineage>
        <taxon>Eukaryota</taxon>
        <taxon>Fungi</taxon>
        <taxon>Dikarya</taxon>
        <taxon>Ascomycota</taxon>
        <taxon>Pezizomycotina</taxon>
        <taxon>Dothideomycetes</taxon>
        <taxon>Dothideomycetidae</taxon>
        <taxon>Dothideales</taxon>
        <taxon>Saccotheciaceae</taxon>
        <taxon>Aureobasidium</taxon>
    </lineage>
</organism>
<evidence type="ECO:0000313" key="2">
    <source>
        <dbReference type="Proteomes" id="UP000310039"/>
    </source>
</evidence>
<protein>
    <submittedName>
        <fullName evidence="1">Uncharacterized protein</fullName>
    </submittedName>
</protein>
<dbReference type="Gene3D" id="3.80.10.10">
    <property type="entry name" value="Ribonuclease Inhibitor"/>
    <property type="match status" value="1"/>
</dbReference>
<dbReference type="Proteomes" id="UP000310039">
    <property type="component" value="Unassembled WGS sequence"/>
</dbReference>
<dbReference type="SUPFAM" id="SSF52047">
    <property type="entry name" value="RNI-like"/>
    <property type="match status" value="1"/>
</dbReference>
<dbReference type="AlphaFoldDB" id="A0A4S9XAM3"/>
<reference evidence="1 2" key="1">
    <citation type="submission" date="2018-10" db="EMBL/GenBank/DDBJ databases">
        <title>Fifty Aureobasidium pullulans genomes reveal a recombining polyextremotolerant generalist.</title>
        <authorList>
            <person name="Gostincar C."/>
            <person name="Turk M."/>
            <person name="Zajc J."/>
            <person name="Gunde-Cimerman N."/>
        </authorList>
    </citation>
    <scope>NUCLEOTIDE SEQUENCE [LARGE SCALE GENOMIC DNA]</scope>
    <source>
        <strain evidence="1 2">EXF-3403</strain>
    </source>
</reference>
<comment type="caution">
    <text evidence="1">The sequence shown here is derived from an EMBL/GenBank/DDBJ whole genome shotgun (WGS) entry which is preliminary data.</text>
</comment>
<dbReference type="InterPro" id="IPR032675">
    <property type="entry name" value="LRR_dom_sf"/>
</dbReference>
<name>A0A4S9XAM3_AURPU</name>
<accession>A0A4S9XAM3</accession>